<proteinExistence type="predicted"/>
<name>A0ABT7UH38_9FIRM</name>
<dbReference type="RefSeq" id="WP_289527394.1">
    <property type="nucleotide sequence ID" value="NZ_JAUDCK010000009.1"/>
</dbReference>
<dbReference type="Proteomes" id="UP001529275">
    <property type="component" value="Unassembled WGS sequence"/>
</dbReference>
<sequence length="201" mass="24286">FYVKTKVNYRLYIETSTQLLKEQYSKEMYQKTKDLSYKILLDKHEMYYNLLHIQNCICNKREKEALKFINQKIDQYKAYELSSLTHNPIFDYQILGYINELRQMGYDIKPIITCQNNHSLERMEIIDFMKEAIDVFVEYTQDSKRFEIYLYEKNSVLILKMSADKQNINLKKINTENLDYISQMEVIENSIGETELRVIFQ</sequence>
<organism evidence="1 2">
    <name type="scientific">Massilimicrobiota timonensis</name>
    <dbReference type="NCBI Taxonomy" id="1776392"/>
    <lineage>
        <taxon>Bacteria</taxon>
        <taxon>Bacillati</taxon>
        <taxon>Bacillota</taxon>
        <taxon>Erysipelotrichia</taxon>
        <taxon>Erysipelotrichales</taxon>
        <taxon>Erysipelotrichaceae</taxon>
        <taxon>Massilimicrobiota</taxon>
    </lineage>
</organism>
<dbReference type="EMBL" id="JAUDCK010000009">
    <property type="protein sequence ID" value="MDM8195455.1"/>
    <property type="molecule type" value="Genomic_DNA"/>
</dbReference>
<accession>A0ABT7UH38</accession>
<reference evidence="1 2" key="2">
    <citation type="submission" date="2023-06" db="EMBL/GenBank/DDBJ databases">
        <authorList>
            <person name="Zeman M."/>
            <person name="Kubasova T."/>
            <person name="Jahodarova E."/>
            <person name="Nykrynova M."/>
            <person name="Rychlik I."/>
        </authorList>
    </citation>
    <scope>NUCLEOTIDE SEQUENCE [LARGE SCALE GENOMIC DNA]</scope>
    <source>
        <strain evidence="1 2">ET341</strain>
    </source>
</reference>
<comment type="caution">
    <text evidence="1">The sequence shown here is derived from an EMBL/GenBank/DDBJ whole genome shotgun (WGS) entry which is preliminary data.</text>
</comment>
<feature type="non-terminal residue" evidence="1">
    <location>
        <position position="1"/>
    </location>
</feature>
<protein>
    <submittedName>
        <fullName evidence="1">Uncharacterized protein</fullName>
    </submittedName>
</protein>
<evidence type="ECO:0000313" key="1">
    <source>
        <dbReference type="EMBL" id="MDM8195455.1"/>
    </source>
</evidence>
<reference evidence="2" key="1">
    <citation type="submission" date="2023-06" db="EMBL/GenBank/DDBJ databases">
        <title>Identification and characterization of horizontal gene transfer across gut microbiota members of farm animals based on homology search.</title>
        <authorList>
            <person name="Zeman M."/>
            <person name="Kubasova T."/>
            <person name="Jahodarova E."/>
            <person name="Nykrynova M."/>
            <person name="Rychlik I."/>
        </authorList>
    </citation>
    <scope>NUCLEOTIDE SEQUENCE [LARGE SCALE GENOMIC DNA]</scope>
    <source>
        <strain evidence="2">ET341</strain>
    </source>
</reference>
<keyword evidence="2" id="KW-1185">Reference proteome</keyword>
<gene>
    <name evidence="1" type="ORF">QUV98_03870</name>
</gene>
<evidence type="ECO:0000313" key="2">
    <source>
        <dbReference type="Proteomes" id="UP001529275"/>
    </source>
</evidence>